<name>A0ABR3GLN8_9PEZI</name>
<accession>A0ABR3GLN8</accession>
<feature type="region of interest" description="Disordered" evidence="1">
    <location>
        <begin position="300"/>
        <end position="408"/>
    </location>
</feature>
<evidence type="ECO:0000256" key="1">
    <source>
        <dbReference type="SAM" id="MobiDB-lite"/>
    </source>
</evidence>
<comment type="caution">
    <text evidence="2">The sequence shown here is derived from an EMBL/GenBank/DDBJ whole genome shotgun (WGS) entry which is preliminary data.</text>
</comment>
<evidence type="ECO:0000313" key="3">
    <source>
        <dbReference type="Proteomes" id="UP001447188"/>
    </source>
</evidence>
<organism evidence="2 3">
    <name type="scientific">Discina gigas</name>
    <dbReference type="NCBI Taxonomy" id="1032678"/>
    <lineage>
        <taxon>Eukaryota</taxon>
        <taxon>Fungi</taxon>
        <taxon>Dikarya</taxon>
        <taxon>Ascomycota</taxon>
        <taxon>Pezizomycotina</taxon>
        <taxon>Pezizomycetes</taxon>
        <taxon>Pezizales</taxon>
        <taxon>Discinaceae</taxon>
        <taxon>Discina</taxon>
    </lineage>
</organism>
<proteinExistence type="predicted"/>
<feature type="compositionally biased region" description="Basic and acidic residues" evidence="1">
    <location>
        <begin position="322"/>
        <end position="331"/>
    </location>
</feature>
<sequence>MSKHQPTNYSLVPPSSSSATALLAAPIPAFESINLPTYGRLTTARLLTSIPVSASPISKACVSSMIHQRKAGIVPESPASTLDPHRAARDVTDKATMGVISAINAMNASMNATRLSSVNLASALETYAAVIASPPPPPYSPVPPSITESSQNEARGMCFTHAAVFWMEWATIQANLQLSLMQDLFKLKSLADLAGERKRGVDIEIEPHEFDVLEADSIRSMVVKLTKLSHESFQEGYKKGTDWSGVGGLNYWVTQVENYDATVSHAPNMATSKISSNLNTPPHSLMDTVELEIVTEATRAEHDNASLKRKRNNGNLRGSNKTSDHDSDSSHPRQSGTDDESSQARFSDISGAFRRNAQRTAKVTAEPPGSESDYDDQVLCRYPRDEEVALSDGNPHPTPPTSHKQSVSDHIESIDIGLTNNPVDISRLADTRYTDALATAAATHLPGDCNAEIQGAYHNGGEIGHDEREGGRALVVMYDSEEEGKSFEYSPVLSDKSVGSSGDADFDSFFHNTVDRPALRVDGGNSGEVSSSEGGFHNYLGGDATGKSWLKGTRSLGLECDADMPYTPDNDLPTAGSSSEIYTFHELLYAITEEETVGGTPPRIGRINARSIFPTILAEDSEHTEETRCVPTNPAIRRKGKFQKKNGCLQMLKAEGDWKSSGISEEEPANGGQEEHQLHGGIECQGNYPHQQLETPVDVGNIVDLPRHSKLGYFTEDFQQMETIMGRGLANSTQFHWEKFSCTREEPHSTATCRAVGQTDEASTFLRRIRHNCFKGGEVDSE</sequence>
<dbReference type="EMBL" id="JBBBZM010000043">
    <property type="protein sequence ID" value="KAL0636840.1"/>
    <property type="molecule type" value="Genomic_DNA"/>
</dbReference>
<reference evidence="2 3" key="1">
    <citation type="submission" date="2024-02" db="EMBL/GenBank/DDBJ databases">
        <title>Discinaceae phylogenomics.</title>
        <authorList>
            <person name="Dirks A.C."/>
            <person name="James T.Y."/>
        </authorList>
    </citation>
    <scope>NUCLEOTIDE SEQUENCE [LARGE SCALE GENOMIC DNA]</scope>
    <source>
        <strain evidence="2 3">ACD0624</strain>
    </source>
</reference>
<keyword evidence="3" id="KW-1185">Reference proteome</keyword>
<protein>
    <submittedName>
        <fullName evidence="2">Uncharacterized protein</fullName>
    </submittedName>
</protein>
<dbReference type="Proteomes" id="UP001447188">
    <property type="component" value="Unassembled WGS sequence"/>
</dbReference>
<evidence type="ECO:0000313" key="2">
    <source>
        <dbReference type="EMBL" id="KAL0636840.1"/>
    </source>
</evidence>
<gene>
    <name evidence="2" type="ORF">Q9L58_004198</name>
</gene>